<reference evidence="2 3" key="1">
    <citation type="submission" date="2019-11" db="EMBL/GenBank/DDBJ databases">
        <title>Isolation of a new High Light Tolerant Cyanobacteria.</title>
        <authorList>
            <person name="Dobson Z."/>
            <person name="Vaughn N."/>
            <person name="Vaughn M."/>
            <person name="Fromme P."/>
            <person name="Mazor Y."/>
        </authorList>
    </citation>
    <scope>NUCLEOTIDE SEQUENCE [LARGE SCALE GENOMIC DNA]</scope>
    <source>
        <strain evidence="2 3">0216</strain>
    </source>
</reference>
<evidence type="ECO:0000313" key="3">
    <source>
        <dbReference type="Proteomes" id="UP000437131"/>
    </source>
</evidence>
<sequence length="328" mass="37812">MKQNIKITMLGTTGAGKTCYILGLYSTMQLGLEGFSLSCQDMDDDLRLTEQWEQLVFAEEGEDRWPSATGNEPHNYAFDFSYGLKPMMGFEWLDYRGGAMSDLSTESDVNTLRTHLVESSCVFLCISGELLKQKLTESQLNIIARRAGVTRMISYLAELAKAKQPTNENPYPVVITITKYDQCFQRNKDEILEDIKNIFRIFFQPNSGWLTMICPVSLGKELAENKNTGQIEPKNMHLPLVFAIYFGYSNELRQQENRAKRKKDDLEILRGGNFLERWMNTEQIKSLENSLNNNQEQIEELKKRMRFLRQQLTNANLYLSGTEMQLDV</sequence>
<protein>
    <submittedName>
        <fullName evidence="2">Uncharacterized protein</fullName>
    </submittedName>
</protein>
<dbReference type="SUPFAM" id="SSF52540">
    <property type="entry name" value="P-loop containing nucleoside triphosphate hydrolases"/>
    <property type="match status" value="1"/>
</dbReference>
<dbReference type="RefSeq" id="WP_155084539.1">
    <property type="nucleotide sequence ID" value="NZ_WMIA01000025.1"/>
</dbReference>
<comment type="caution">
    <text evidence="2">The sequence shown here is derived from an EMBL/GenBank/DDBJ whole genome shotgun (WGS) entry which is preliminary data.</text>
</comment>
<organism evidence="2 3">
    <name type="scientific">Cyanobacterium aponinum 0216</name>
    <dbReference type="NCBI Taxonomy" id="2676140"/>
    <lineage>
        <taxon>Bacteria</taxon>
        <taxon>Bacillati</taxon>
        <taxon>Cyanobacteriota</taxon>
        <taxon>Cyanophyceae</taxon>
        <taxon>Oscillatoriophycideae</taxon>
        <taxon>Chroococcales</taxon>
        <taxon>Geminocystaceae</taxon>
        <taxon>Cyanobacterium</taxon>
    </lineage>
</organism>
<accession>A0A844GZ45</accession>
<evidence type="ECO:0000256" key="1">
    <source>
        <dbReference type="SAM" id="Coils"/>
    </source>
</evidence>
<dbReference type="EMBL" id="WMIA01000025">
    <property type="protein sequence ID" value="MTF40332.1"/>
    <property type="molecule type" value="Genomic_DNA"/>
</dbReference>
<dbReference type="Proteomes" id="UP000437131">
    <property type="component" value="Unassembled WGS sequence"/>
</dbReference>
<feature type="coiled-coil region" evidence="1">
    <location>
        <begin position="249"/>
        <end position="318"/>
    </location>
</feature>
<name>A0A844GZ45_9CHRO</name>
<gene>
    <name evidence="2" type="ORF">GGC33_15545</name>
</gene>
<evidence type="ECO:0000313" key="2">
    <source>
        <dbReference type="EMBL" id="MTF40332.1"/>
    </source>
</evidence>
<keyword evidence="1" id="KW-0175">Coiled coil</keyword>
<dbReference type="AlphaFoldDB" id="A0A844GZ45"/>
<dbReference type="InterPro" id="IPR027417">
    <property type="entry name" value="P-loop_NTPase"/>
</dbReference>
<proteinExistence type="predicted"/>